<comment type="caution">
    <text evidence="3">The sequence shown here is derived from an EMBL/GenBank/DDBJ whole genome shotgun (WGS) entry which is preliminary data.</text>
</comment>
<dbReference type="Pfam" id="PF04784">
    <property type="entry name" value="DUF547"/>
    <property type="match status" value="1"/>
</dbReference>
<feature type="domain" description="DUF547" evidence="2">
    <location>
        <begin position="83"/>
        <end position="186"/>
    </location>
</feature>
<dbReference type="Proteomes" id="UP000236340">
    <property type="component" value="Unassembled WGS sequence"/>
</dbReference>
<dbReference type="PANTHER" id="PTHR46361:SF3">
    <property type="entry name" value="ELECTRON CARRIER_ PROTEIN DISULFIDE OXIDOREDUCTASE"/>
    <property type="match status" value="1"/>
</dbReference>
<proteinExistence type="predicted"/>
<name>A0A2K2HEG9_9BACT</name>
<accession>A0A2K2HEG9</accession>
<dbReference type="AlphaFoldDB" id="A0A2K2HEG9"/>
<dbReference type="PANTHER" id="PTHR46361">
    <property type="entry name" value="ELECTRON CARRIER/ PROTEIN DISULFIDE OXIDOREDUCTASE"/>
    <property type="match status" value="1"/>
</dbReference>
<feature type="chain" id="PRO_5014383468" description="DUF547 domain-containing protein" evidence="1">
    <location>
        <begin position="21"/>
        <end position="267"/>
    </location>
</feature>
<evidence type="ECO:0000256" key="1">
    <source>
        <dbReference type="SAM" id="SignalP"/>
    </source>
</evidence>
<evidence type="ECO:0000313" key="4">
    <source>
        <dbReference type="Proteomes" id="UP000236340"/>
    </source>
</evidence>
<reference evidence="3 4" key="1">
    <citation type="journal article" date="2018" name="Genome Announc.">
        <title>Genome Sequence of Geothermobacter sp. HR-1 Iron Reducer from the Loihi Seamount.</title>
        <authorList>
            <person name="Smith H."/>
            <person name="Abuyen K."/>
            <person name="Tremblay J."/>
            <person name="Savalia P."/>
            <person name="Perez-Rodriguez I."/>
            <person name="Emerson D."/>
            <person name="Tully B."/>
            <person name="Amend J."/>
        </authorList>
    </citation>
    <scope>NUCLEOTIDE SEQUENCE [LARGE SCALE GENOMIC DNA]</scope>
    <source>
        <strain evidence="3 4">HR-1</strain>
    </source>
</reference>
<dbReference type="InterPro" id="IPR006869">
    <property type="entry name" value="DUF547"/>
</dbReference>
<evidence type="ECO:0000259" key="2">
    <source>
        <dbReference type="Pfam" id="PF04784"/>
    </source>
</evidence>
<sequence>MIRCILSLLLILLLPSPSPAAGFDFSPYAEMLNNYLSINRQIHNIPVNTIDYARMDLEQSPKGSTWRRMLADLARFNPTSIADRNQRMAFWINVYNIAAIKTILDHWPVDSIRSSKIHWFGYPWKQEIILIGGRQYSLYQIEFEQLVEGFRDLRVHLGINCASASCVDLLPEPFSGEKLDDQLQFQGERLAGQWKKGLAINRETGVVKVSKVFDYDKEHFDRWAGGAVNFLLPYTSAEDRAFLQDGEFELEYLDYDWTVNDSGQASQ</sequence>
<keyword evidence="1" id="KW-0732">Signal</keyword>
<dbReference type="EMBL" id="PPFX01000001">
    <property type="protein sequence ID" value="PNU21694.1"/>
    <property type="molecule type" value="Genomic_DNA"/>
</dbReference>
<dbReference type="OrthoDB" id="526867at2"/>
<gene>
    <name evidence="3" type="ORF">C2E25_00225</name>
</gene>
<evidence type="ECO:0000313" key="3">
    <source>
        <dbReference type="EMBL" id="PNU21694.1"/>
    </source>
</evidence>
<feature type="signal peptide" evidence="1">
    <location>
        <begin position="1"/>
        <end position="20"/>
    </location>
</feature>
<protein>
    <recommendedName>
        <fullName evidence="2">DUF547 domain-containing protein</fullName>
    </recommendedName>
</protein>
<dbReference type="RefSeq" id="WP_103113809.1">
    <property type="nucleotide sequence ID" value="NZ_PPFX01000001.1"/>
</dbReference>
<organism evidence="3 4">
    <name type="scientific">Geothermobacter hydrogeniphilus</name>
    <dbReference type="NCBI Taxonomy" id="1969733"/>
    <lineage>
        <taxon>Bacteria</taxon>
        <taxon>Pseudomonadati</taxon>
        <taxon>Thermodesulfobacteriota</taxon>
        <taxon>Desulfuromonadia</taxon>
        <taxon>Desulfuromonadales</taxon>
        <taxon>Geothermobacteraceae</taxon>
        <taxon>Geothermobacter</taxon>
    </lineage>
</organism>